<keyword evidence="3" id="KW-1185">Reference proteome</keyword>
<evidence type="ECO:0000256" key="1">
    <source>
        <dbReference type="SAM" id="SignalP"/>
    </source>
</evidence>
<name>A0A1I5FET0_9BACT</name>
<reference evidence="3" key="1">
    <citation type="submission" date="2016-10" db="EMBL/GenBank/DDBJ databases">
        <authorList>
            <person name="Varghese N."/>
            <person name="Submissions S."/>
        </authorList>
    </citation>
    <scope>NUCLEOTIDE SEQUENCE [LARGE SCALE GENOMIC DNA]</scope>
    <source>
        <strain evidence="3">DSM 15282</strain>
    </source>
</reference>
<sequence>MKKVLLNLTLILLSVMAISSCDNGFADVDVIDTPPTITLGSITSGTTEGQDFKIKITVSDGVEGSTISALRDLTYTITSGGATVASGTEALTGDNQVIDLVISGGFPAGDYNFDAVVTDTNGNSTAANRSFTVASLKPAFDITGAWTMEPVAGAMKVGPAPGDGQWWTSGAGEVTARACFFDDVYTFNADGSFEIDMGAQTWLEQWQGVANDGCGAPKAPFDGKGTYSYTYTSTALTLVGKGAHVGLSKVNNAGEISNGVAIADEIAYTIVEQTESNGIRRMTLRIEAGSGVWWDFRLISGTPATANSVVGNWKMEPVAGALAVGSSEGASDYWANGAGDVTARACFFDDVYTFNADGTFTMDMGSQTWLEAWQGVAADACGAPIAPHDGKGSYTYEFAGGNLKIIGKGGHVALAKVVNGAELPSVGVPDEITYKVASLTEEGGKKKMTLHIEVGGGAWWTFRLVSE</sequence>
<dbReference type="RefSeq" id="WP_139217465.1">
    <property type="nucleotide sequence ID" value="NZ_FOVW01000004.1"/>
</dbReference>
<organism evidence="2 3">
    <name type="scientific">Algoriphagus ornithinivorans</name>
    <dbReference type="NCBI Taxonomy" id="226506"/>
    <lineage>
        <taxon>Bacteria</taxon>
        <taxon>Pseudomonadati</taxon>
        <taxon>Bacteroidota</taxon>
        <taxon>Cytophagia</taxon>
        <taxon>Cytophagales</taxon>
        <taxon>Cyclobacteriaceae</taxon>
        <taxon>Algoriphagus</taxon>
    </lineage>
</organism>
<dbReference type="PROSITE" id="PS51257">
    <property type="entry name" value="PROKAR_LIPOPROTEIN"/>
    <property type="match status" value="1"/>
</dbReference>
<evidence type="ECO:0000313" key="3">
    <source>
        <dbReference type="Proteomes" id="UP000199564"/>
    </source>
</evidence>
<accession>A0A1I5FET0</accession>
<evidence type="ECO:0000313" key="2">
    <source>
        <dbReference type="EMBL" id="SFO22149.1"/>
    </source>
</evidence>
<proteinExistence type="predicted"/>
<gene>
    <name evidence="2" type="ORF">SAMN04488519_104352</name>
</gene>
<keyword evidence="1" id="KW-0732">Signal</keyword>
<feature type="signal peptide" evidence="1">
    <location>
        <begin position="1"/>
        <end position="26"/>
    </location>
</feature>
<dbReference type="EMBL" id="FOVW01000004">
    <property type="protein sequence ID" value="SFO22149.1"/>
    <property type="molecule type" value="Genomic_DNA"/>
</dbReference>
<feature type="chain" id="PRO_5011533100" evidence="1">
    <location>
        <begin position="27"/>
        <end position="467"/>
    </location>
</feature>
<dbReference type="STRING" id="226506.SAMN04488519_104352"/>
<dbReference type="AlphaFoldDB" id="A0A1I5FET0"/>
<dbReference type="Proteomes" id="UP000199564">
    <property type="component" value="Unassembled WGS sequence"/>
</dbReference>
<protein>
    <submittedName>
        <fullName evidence="2">Uncharacterized protein</fullName>
    </submittedName>
</protein>